<dbReference type="CDD" id="cd12148">
    <property type="entry name" value="fungal_TF_MHR"/>
    <property type="match status" value="1"/>
</dbReference>
<comment type="caution">
    <text evidence="3">The sequence shown here is derived from an EMBL/GenBank/DDBJ whole genome shotgun (WGS) entry which is preliminary data.</text>
</comment>
<keyword evidence="4" id="KW-1185">Reference proteome</keyword>
<keyword evidence="2" id="KW-0539">Nucleus</keyword>
<evidence type="ECO:0000256" key="2">
    <source>
        <dbReference type="ARBA" id="ARBA00023242"/>
    </source>
</evidence>
<name>A0A4R8QK61_COLTR</name>
<dbReference type="EMBL" id="RYZW01000179">
    <property type="protein sequence ID" value="TDZ39341.1"/>
    <property type="molecule type" value="Genomic_DNA"/>
</dbReference>
<sequence>MDAPRQSSSIPQYQNNEFNWKPAGKLVVEGGAVRFMDNFLWATVYEELRGMRELVEQEDEVVEAGPHDWDPGASMPDYSEYLLVGGDAAYDDPGDLYPRAGQIFRLWQTFLDRVNSLTKIIHAPTLQPLVVEAASSRGTLPHNAEALLFAVYSLSVITMTEEECMTMLGSTCKTAFWRFSSGVRTSLFRAEFLKSHDLTTLQALVLHIVRLNRTKPPFNCIIC</sequence>
<reference evidence="3 4" key="1">
    <citation type="submission" date="2018-12" db="EMBL/GenBank/DDBJ databases">
        <title>Genome sequence and assembly of Colletotrichum trifolii.</title>
        <authorList>
            <person name="Gan P."/>
            <person name="Shirasu K."/>
        </authorList>
    </citation>
    <scope>NUCLEOTIDE SEQUENCE [LARGE SCALE GENOMIC DNA]</scope>
    <source>
        <strain evidence="3 4">543-2</strain>
    </source>
</reference>
<comment type="subcellular location">
    <subcellularLocation>
        <location evidence="1">Nucleus</location>
    </subcellularLocation>
</comment>
<dbReference type="STRING" id="5466.A0A4R8QK61"/>
<dbReference type="PANTHER" id="PTHR31001:SF85">
    <property type="entry name" value="ZN(II)2CYS6 TRANSCRIPTION FACTOR (EUROFUNG)"/>
    <property type="match status" value="1"/>
</dbReference>
<dbReference type="AlphaFoldDB" id="A0A4R8QK61"/>
<organism evidence="3 4">
    <name type="scientific">Colletotrichum trifolii</name>
    <dbReference type="NCBI Taxonomy" id="5466"/>
    <lineage>
        <taxon>Eukaryota</taxon>
        <taxon>Fungi</taxon>
        <taxon>Dikarya</taxon>
        <taxon>Ascomycota</taxon>
        <taxon>Pezizomycotina</taxon>
        <taxon>Sordariomycetes</taxon>
        <taxon>Hypocreomycetidae</taxon>
        <taxon>Glomerellales</taxon>
        <taxon>Glomerellaceae</taxon>
        <taxon>Colletotrichum</taxon>
        <taxon>Colletotrichum orbiculare species complex</taxon>
    </lineage>
</organism>
<gene>
    <name evidence="3" type="primary">aurR2-1</name>
    <name evidence="3" type="ORF">CTRI78_v010590</name>
</gene>
<dbReference type="GO" id="GO:0005634">
    <property type="term" value="C:nucleus"/>
    <property type="evidence" value="ECO:0007669"/>
    <property type="project" value="UniProtKB-SubCell"/>
</dbReference>
<evidence type="ECO:0000313" key="3">
    <source>
        <dbReference type="EMBL" id="TDZ39341.1"/>
    </source>
</evidence>
<protein>
    <submittedName>
        <fullName evidence="3">Aurofusarin cluster transcription factor aurR2</fullName>
    </submittedName>
</protein>
<evidence type="ECO:0000256" key="1">
    <source>
        <dbReference type="ARBA" id="ARBA00004123"/>
    </source>
</evidence>
<proteinExistence type="predicted"/>
<dbReference type="InterPro" id="IPR050613">
    <property type="entry name" value="Sec_Metabolite_Reg"/>
</dbReference>
<dbReference type="PANTHER" id="PTHR31001">
    <property type="entry name" value="UNCHARACTERIZED TRANSCRIPTIONAL REGULATORY PROTEIN"/>
    <property type="match status" value="1"/>
</dbReference>
<accession>A0A4R8QK61</accession>
<evidence type="ECO:0000313" key="4">
    <source>
        <dbReference type="Proteomes" id="UP000295703"/>
    </source>
</evidence>
<dbReference type="Proteomes" id="UP000295703">
    <property type="component" value="Unassembled WGS sequence"/>
</dbReference>